<evidence type="ECO:0000313" key="3">
    <source>
        <dbReference type="Proteomes" id="UP001159641"/>
    </source>
</evidence>
<organism evidence="2 3">
    <name type="scientific">Eschrichtius robustus</name>
    <name type="common">California gray whale</name>
    <name type="synonym">Eschrichtius gibbosus</name>
    <dbReference type="NCBI Taxonomy" id="9764"/>
    <lineage>
        <taxon>Eukaryota</taxon>
        <taxon>Metazoa</taxon>
        <taxon>Chordata</taxon>
        <taxon>Craniata</taxon>
        <taxon>Vertebrata</taxon>
        <taxon>Euteleostomi</taxon>
        <taxon>Mammalia</taxon>
        <taxon>Eutheria</taxon>
        <taxon>Laurasiatheria</taxon>
        <taxon>Artiodactyla</taxon>
        <taxon>Whippomorpha</taxon>
        <taxon>Cetacea</taxon>
        <taxon>Mysticeti</taxon>
        <taxon>Eschrichtiidae</taxon>
        <taxon>Eschrichtius</taxon>
    </lineage>
</organism>
<feature type="region of interest" description="Disordered" evidence="1">
    <location>
        <begin position="106"/>
        <end position="141"/>
    </location>
</feature>
<dbReference type="Proteomes" id="UP001159641">
    <property type="component" value="Unassembled WGS sequence"/>
</dbReference>
<name>A0AB34HU33_ESCRO</name>
<feature type="region of interest" description="Disordered" evidence="1">
    <location>
        <begin position="230"/>
        <end position="250"/>
    </location>
</feature>
<dbReference type="EMBL" id="JAIQCJ010000892">
    <property type="protein sequence ID" value="KAJ8793999.1"/>
    <property type="molecule type" value="Genomic_DNA"/>
</dbReference>
<dbReference type="AlphaFoldDB" id="A0AB34HU33"/>
<evidence type="ECO:0000313" key="2">
    <source>
        <dbReference type="EMBL" id="KAJ8793999.1"/>
    </source>
</evidence>
<feature type="region of interest" description="Disordered" evidence="1">
    <location>
        <begin position="155"/>
        <end position="199"/>
    </location>
</feature>
<protein>
    <submittedName>
        <fullName evidence="2">Uncharacterized protein</fullName>
    </submittedName>
</protein>
<accession>A0AB34HU33</accession>
<sequence length="250" mass="25859">MEEGAFEKPEQKRPVKSPLGHRDKHSCHGLDMAAGPRGSTKSGVCGHPLGLRWLCPVRRPGTRLDQETAIMWTLSKPAPWKGGRAAEMHLQSLENRPGHAVTAICIDRAPPPKPAPPPRRSRPTPALAPPPARAGLVSEIGGGGAAGAPAAANLMAASGPRPRPTGRARDAPRGRPPAQLTPRPAETPAGRPRRAATPAQAAMAGKAAAPGTAVLLVTANVGSLFDDVSAAPDAGPWTPVLKPEIPGPRH</sequence>
<keyword evidence="3" id="KW-1185">Reference proteome</keyword>
<comment type="caution">
    <text evidence="2">The sequence shown here is derived from an EMBL/GenBank/DDBJ whole genome shotgun (WGS) entry which is preliminary data.</text>
</comment>
<feature type="compositionally biased region" description="Low complexity" evidence="1">
    <location>
        <begin position="176"/>
        <end position="199"/>
    </location>
</feature>
<evidence type="ECO:0000256" key="1">
    <source>
        <dbReference type="SAM" id="MobiDB-lite"/>
    </source>
</evidence>
<reference evidence="2 3" key="1">
    <citation type="submission" date="2022-11" db="EMBL/GenBank/DDBJ databases">
        <title>Whole genome sequence of Eschrichtius robustus ER-17-0199.</title>
        <authorList>
            <person name="Bruniche-Olsen A."/>
            <person name="Black A.N."/>
            <person name="Fields C.J."/>
            <person name="Walden K."/>
            <person name="Dewoody J.A."/>
        </authorList>
    </citation>
    <scope>NUCLEOTIDE SEQUENCE [LARGE SCALE GENOMIC DNA]</scope>
    <source>
        <strain evidence="2">ER-17-0199</strain>
        <tissue evidence="2">Blubber</tissue>
    </source>
</reference>
<feature type="compositionally biased region" description="Pro residues" evidence="1">
    <location>
        <begin position="109"/>
        <end position="118"/>
    </location>
</feature>
<feature type="compositionally biased region" description="Basic and acidic residues" evidence="1">
    <location>
        <begin position="1"/>
        <end position="13"/>
    </location>
</feature>
<feature type="region of interest" description="Disordered" evidence="1">
    <location>
        <begin position="1"/>
        <end position="41"/>
    </location>
</feature>
<gene>
    <name evidence="2" type="ORF">J1605_003409</name>
</gene>
<proteinExistence type="predicted"/>